<accession>T1IGY7</accession>
<dbReference type="EnsemblMetazoa" id="SMAR000090-RA">
    <property type="protein sequence ID" value="SMAR000090-PA"/>
    <property type="gene ID" value="SMAR000090"/>
</dbReference>
<organism evidence="1 2">
    <name type="scientific">Strigamia maritima</name>
    <name type="common">European centipede</name>
    <name type="synonym">Geophilus maritimus</name>
    <dbReference type="NCBI Taxonomy" id="126957"/>
    <lineage>
        <taxon>Eukaryota</taxon>
        <taxon>Metazoa</taxon>
        <taxon>Ecdysozoa</taxon>
        <taxon>Arthropoda</taxon>
        <taxon>Myriapoda</taxon>
        <taxon>Chilopoda</taxon>
        <taxon>Pleurostigmophora</taxon>
        <taxon>Geophilomorpha</taxon>
        <taxon>Linotaeniidae</taxon>
        <taxon>Strigamia</taxon>
    </lineage>
</organism>
<reference evidence="2" key="1">
    <citation type="submission" date="2011-05" db="EMBL/GenBank/DDBJ databases">
        <authorList>
            <person name="Richards S.R."/>
            <person name="Qu J."/>
            <person name="Jiang H."/>
            <person name="Jhangiani S.N."/>
            <person name="Agravi P."/>
            <person name="Goodspeed R."/>
            <person name="Gross S."/>
            <person name="Mandapat C."/>
            <person name="Jackson L."/>
            <person name="Mathew T."/>
            <person name="Pu L."/>
            <person name="Thornton R."/>
            <person name="Saada N."/>
            <person name="Wilczek-Boney K.B."/>
            <person name="Lee S."/>
            <person name="Kovar C."/>
            <person name="Wu Y."/>
            <person name="Scherer S.E."/>
            <person name="Worley K.C."/>
            <person name="Muzny D.M."/>
            <person name="Gibbs R."/>
        </authorList>
    </citation>
    <scope>NUCLEOTIDE SEQUENCE</scope>
    <source>
        <strain evidence="2">Brora</strain>
    </source>
</reference>
<sequence length="84" mass="9552">MQKKLTNKDSLFGKLLKKDVPTNNIVPHDSVIDCITGTSITSSNGKFKAYGPIKHKFSMTVWLVKMFRRNLEQLENILTNATKK</sequence>
<dbReference type="Proteomes" id="UP000014500">
    <property type="component" value="Unassembled WGS sequence"/>
</dbReference>
<dbReference type="EMBL" id="JH429659">
    <property type="status" value="NOT_ANNOTATED_CDS"/>
    <property type="molecule type" value="Genomic_DNA"/>
</dbReference>
<dbReference type="HOGENOM" id="CLU_2530317_0_0_1"/>
<protein>
    <submittedName>
        <fullName evidence="1">Uncharacterized protein</fullName>
    </submittedName>
</protein>
<dbReference type="AlphaFoldDB" id="T1IGY7"/>
<proteinExistence type="predicted"/>
<evidence type="ECO:0000313" key="1">
    <source>
        <dbReference type="EnsemblMetazoa" id="SMAR000090-PA"/>
    </source>
</evidence>
<keyword evidence="2" id="KW-1185">Reference proteome</keyword>
<evidence type="ECO:0000313" key="2">
    <source>
        <dbReference type="Proteomes" id="UP000014500"/>
    </source>
</evidence>
<reference evidence="1" key="2">
    <citation type="submission" date="2015-02" db="UniProtKB">
        <authorList>
            <consortium name="EnsemblMetazoa"/>
        </authorList>
    </citation>
    <scope>IDENTIFICATION</scope>
</reference>
<name>T1IGY7_STRMM</name>